<evidence type="ECO:0000313" key="4">
    <source>
        <dbReference type="Proteomes" id="UP000552241"/>
    </source>
</evidence>
<keyword evidence="4" id="KW-1185">Reference proteome</keyword>
<name>A0A838ZRK6_9FLAO</name>
<feature type="transmembrane region" description="Helical" evidence="1">
    <location>
        <begin position="12"/>
        <end position="30"/>
    </location>
</feature>
<gene>
    <name evidence="3" type="ORF">HU137_00575</name>
</gene>
<comment type="caution">
    <text evidence="3">The sequence shown here is derived from an EMBL/GenBank/DDBJ whole genome shotgun (WGS) entry which is preliminary data.</text>
</comment>
<dbReference type="Pfam" id="PF02698">
    <property type="entry name" value="DUF218"/>
    <property type="match status" value="1"/>
</dbReference>
<dbReference type="RefSeq" id="WP_182041867.1">
    <property type="nucleotide sequence ID" value="NZ_JACDZE010000001.1"/>
</dbReference>
<evidence type="ECO:0000256" key="1">
    <source>
        <dbReference type="SAM" id="Phobius"/>
    </source>
</evidence>
<keyword evidence="1" id="KW-0472">Membrane</keyword>
<keyword evidence="1" id="KW-1133">Transmembrane helix</keyword>
<dbReference type="CDD" id="cd06259">
    <property type="entry name" value="YdcF-like"/>
    <property type="match status" value="1"/>
</dbReference>
<dbReference type="EMBL" id="JACDZE010000001">
    <property type="protein sequence ID" value="MBA5628259.1"/>
    <property type="molecule type" value="Genomic_DNA"/>
</dbReference>
<dbReference type="InterPro" id="IPR003848">
    <property type="entry name" value="DUF218"/>
</dbReference>
<dbReference type="Proteomes" id="UP000552241">
    <property type="component" value="Unassembled WGS sequence"/>
</dbReference>
<keyword evidence="1" id="KW-0812">Transmembrane</keyword>
<sequence>MKTILRRFWKMVLGGIILFTSILLFSNFWVEHESKGKTYDDLQEIPENPTGLVLGTSKRVRGGGENLYFKYRMQAAVELFKSGKVKFLIVSGDNSIMEYNETRDMKNELIKMGIPEDKIVEDFAGFSTLDSVLRAKEVFGQDSLTIISQEFHNERAIFIGKNHDIYSLGFNANNVPKGYSTITITREYFARVKALLDVYILETMPKFYKDKESFPNEE</sequence>
<reference evidence="3 4" key="1">
    <citation type="submission" date="2020-07" db="EMBL/GenBank/DDBJ databases">
        <title>Moheibacter lacus sp. nov., a member of the family Flavobacteriaceae isolated from freshwater lake sediment.</title>
        <authorList>
            <person name="Liu Y."/>
        </authorList>
    </citation>
    <scope>NUCLEOTIDE SEQUENCE [LARGE SCALE GENOMIC DNA]</scope>
    <source>
        <strain evidence="3 4">BDHS18</strain>
    </source>
</reference>
<protein>
    <submittedName>
        <fullName evidence="3">YdcF family protein</fullName>
    </submittedName>
</protein>
<dbReference type="AlphaFoldDB" id="A0A838ZRK6"/>
<evidence type="ECO:0000313" key="3">
    <source>
        <dbReference type="EMBL" id="MBA5628259.1"/>
    </source>
</evidence>
<dbReference type="InterPro" id="IPR051599">
    <property type="entry name" value="Cell_Envelope_Assoc"/>
</dbReference>
<accession>A0A838ZRK6</accession>
<feature type="domain" description="DUF218" evidence="2">
    <location>
        <begin position="60"/>
        <end position="167"/>
    </location>
</feature>
<proteinExistence type="predicted"/>
<dbReference type="PANTHER" id="PTHR30336">
    <property type="entry name" value="INNER MEMBRANE PROTEIN, PROBABLE PERMEASE"/>
    <property type="match status" value="1"/>
</dbReference>
<dbReference type="PANTHER" id="PTHR30336:SF6">
    <property type="entry name" value="INTEGRAL MEMBRANE PROTEIN"/>
    <property type="match status" value="1"/>
</dbReference>
<evidence type="ECO:0000259" key="2">
    <source>
        <dbReference type="Pfam" id="PF02698"/>
    </source>
</evidence>
<organism evidence="3 4">
    <name type="scientific">Moheibacter lacus</name>
    <dbReference type="NCBI Taxonomy" id="2745851"/>
    <lineage>
        <taxon>Bacteria</taxon>
        <taxon>Pseudomonadati</taxon>
        <taxon>Bacteroidota</taxon>
        <taxon>Flavobacteriia</taxon>
        <taxon>Flavobacteriales</taxon>
        <taxon>Weeksellaceae</taxon>
        <taxon>Moheibacter</taxon>
    </lineage>
</organism>
<dbReference type="GO" id="GO:0005886">
    <property type="term" value="C:plasma membrane"/>
    <property type="evidence" value="ECO:0007669"/>
    <property type="project" value="TreeGrafter"/>
</dbReference>